<keyword evidence="2" id="KW-1185">Reference proteome</keyword>
<reference evidence="1" key="1">
    <citation type="submission" date="2018-05" db="EMBL/GenBank/DDBJ databases">
        <title>Draft genome of Mucuna pruriens seed.</title>
        <authorList>
            <person name="Nnadi N.E."/>
            <person name="Vos R."/>
            <person name="Hasami M.H."/>
            <person name="Devisetty U.K."/>
            <person name="Aguiy J.C."/>
        </authorList>
    </citation>
    <scope>NUCLEOTIDE SEQUENCE [LARGE SCALE GENOMIC DNA]</scope>
    <source>
        <strain evidence="1">JCA_2017</strain>
    </source>
</reference>
<gene>
    <name evidence="1" type="ORF">CR513_35410</name>
</gene>
<name>A0A371FZA3_MUCPR</name>
<comment type="caution">
    <text evidence="1">The sequence shown here is derived from an EMBL/GenBank/DDBJ whole genome shotgun (WGS) entry which is preliminary data.</text>
</comment>
<dbReference type="Proteomes" id="UP000257109">
    <property type="component" value="Unassembled WGS sequence"/>
</dbReference>
<evidence type="ECO:0000313" key="1">
    <source>
        <dbReference type="EMBL" id="RDX83644.1"/>
    </source>
</evidence>
<protein>
    <submittedName>
        <fullName evidence="1">Uncharacterized protein</fullName>
    </submittedName>
</protein>
<evidence type="ECO:0000313" key="2">
    <source>
        <dbReference type="Proteomes" id="UP000257109"/>
    </source>
</evidence>
<dbReference type="AlphaFoldDB" id="A0A371FZA3"/>
<feature type="non-terminal residue" evidence="1">
    <location>
        <position position="1"/>
    </location>
</feature>
<accession>A0A371FZA3</accession>
<sequence length="82" mass="9598">MPLKTSCTTVNMESVHEIMERKMYMAYPLPIMTELMRSICLSSSRLVLLKWLIMPRIIPSIKELLTKRIPWSLALLKIEFTS</sequence>
<proteinExistence type="predicted"/>
<dbReference type="EMBL" id="QJKJ01007290">
    <property type="protein sequence ID" value="RDX83644.1"/>
    <property type="molecule type" value="Genomic_DNA"/>
</dbReference>
<organism evidence="1 2">
    <name type="scientific">Mucuna pruriens</name>
    <name type="common">Velvet bean</name>
    <name type="synonym">Dolichos pruriens</name>
    <dbReference type="NCBI Taxonomy" id="157652"/>
    <lineage>
        <taxon>Eukaryota</taxon>
        <taxon>Viridiplantae</taxon>
        <taxon>Streptophyta</taxon>
        <taxon>Embryophyta</taxon>
        <taxon>Tracheophyta</taxon>
        <taxon>Spermatophyta</taxon>
        <taxon>Magnoliopsida</taxon>
        <taxon>eudicotyledons</taxon>
        <taxon>Gunneridae</taxon>
        <taxon>Pentapetalae</taxon>
        <taxon>rosids</taxon>
        <taxon>fabids</taxon>
        <taxon>Fabales</taxon>
        <taxon>Fabaceae</taxon>
        <taxon>Papilionoideae</taxon>
        <taxon>50 kb inversion clade</taxon>
        <taxon>NPAAA clade</taxon>
        <taxon>indigoferoid/millettioid clade</taxon>
        <taxon>Phaseoleae</taxon>
        <taxon>Mucuna</taxon>
    </lineage>
</organism>